<keyword evidence="8" id="KW-0862">Zinc</keyword>
<keyword evidence="3" id="KW-0489">Methyltransferase</keyword>
<dbReference type="PANTHER" id="PTHR46223">
    <property type="entry name" value="HISTONE-LYSINE N-METHYLTRANSFERASE SUV39H"/>
    <property type="match status" value="1"/>
</dbReference>
<sequence length="368" mass="40882">MNYVLVLRESVSRPDADEYDNNDGSGCGFRVVRTIVDATEAGNFTRFINHSCDANLELMAVRVDSYIPRLVLFAQRDVKHGDELTFDYGGTSACTNSSEDARERPHATIVMKSYDEICADATSAAEMRLLDHFKMYGGEVWTIGSGCQSCRKKIEDTSVLKKCVNCQAALFCNRDCQVKAWKAHKSECNVIATFRKASAGASPQEQVSKLLETLTLSAASKRSSEPKVVGVATSLGMNESDLPGWFFSVDYELESAESQKTLYQAALELFSLLRDEECWTRDKDSFPRSSYTSIELPHTLANSDESRSEFFARNGHLVLFSAWLQHPEPPATQSTPLEDRGFYGVIDSILQISSVRDAIDAFMDSRGA</sequence>
<dbReference type="PROSITE" id="PS01360">
    <property type="entry name" value="ZF_MYND_1"/>
    <property type="match status" value="1"/>
</dbReference>
<dbReference type="InterPro" id="IPR050973">
    <property type="entry name" value="H3K9_Histone-Lys_N-MTase"/>
</dbReference>
<dbReference type="OMA" id="FVEMNGH"/>
<dbReference type="PANTHER" id="PTHR46223:SF3">
    <property type="entry name" value="HISTONE-LYSINE N-METHYLTRANSFERASE SET-23"/>
    <property type="match status" value="1"/>
</dbReference>
<feature type="domain" description="MYND-type" evidence="11">
    <location>
        <begin position="147"/>
        <end position="188"/>
    </location>
</feature>
<evidence type="ECO:0000256" key="3">
    <source>
        <dbReference type="ARBA" id="ARBA00022603"/>
    </source>
</evidence>
<name>K3WB34_GLOUD</name>
<proteinExistence type="predicted"/>
<evidence type="ECO:0000256" key="8">
    <source>
        <dbReference type="ARBA" id="ARBA00022833"/>
    </source>
</evidence>
<evidence type="ECO:0000259" key="10">
    <source>
        <dbReference type="PROSITE" id="PS50280"/>
    </source>
</evidence>
<dbReference type="Pfam" id="PF01753">
    <property type="entry name" value="zf-MYND"/>
    <property type="match status" value="1"/>
</dbReference>
<dbReference type="GO" id="GO:0008270">
    <property type="term" value="F:zinc ion binding"/>
    <property type="evidence" value="ECO:0007669"/>
    <property type="project" value="UniProtKB-KW"/>
</dbReference>
<evidence type="ECO:0000256" key="2">
    <source>
        <dbReference type="ARBA" id="ARBA00022454"/>
    </source>
</evidence>
<evidence type="ECO:0008006" key="14">
    <source>
        <dbReference type="Google" id="ProtNLM"/>
    </source>
</evidence>
<dbReference type="PROSITE" id="PS50865">
    <property type="entry name" value="ZF_MYND_2"/>
    <property type="match status" value="1"/>
</dbReference>
<comment type="subcellular location">
    <subcellularLocation>
        <location evidence="1">Chromosome</location>
    </subcellularLocation>
</comment>
<keyword evidence="7 9" id="KW-0863">Zinc-finger</keyword>
<dbReference type="InParanoid" id="K3WB34"/>
<dbReference type="GO" id="GO:0005694">
    <property type="term" value="C:chromosome"/>
    <property type="evidence" value="ECO:0007669"/>
    <property type="project" value="UniProtKB-SubCell"/>
</dbReference>
<evidence type="ECO:0000256" key="5">
    <source>
        <dbReference type="ARBA" id="ARBA00022691"/>
    </source>
</evidence>
<dbReference type="Proteomes" id="UP000019132">
    <property type="component" value="Unassembled WGS sequence"/>
</dbReference>
<reference evidence="13" key="2">
    <citation type="submission" date="2010-04" db="EMBL/GenBank/DDBJ databases">
        <authorList>
            <person name="Buell R."/>
            <person name="Hamilton J."/>
            <person name="Hostetler J."/>
        </authorList>
    </citation>
    <scope>NUCLEOTIDE SEQUENCE [LARGE SCALE GENOMIC DNA]</scope>
    <source>
        <strain evidence="13">DAOM:BR144</strain>
    </source>
</reference>
<dbReference type="Pfam" id="PF00856">
    <property type="entry name" value="SET"/>
    <property type="match status" value="1"/>
</dbReference>
<evidence type="ECO:0000256" key="9">
    <source>
        <dbReference type="PROSITE-ProRule" id="PRU00134"/>
    </source>
</evidence>
<dbReference type="VEuPathDB" id="FungiDB:PYU1_G002173"/>
<dbReference type="InterPro" id="IPR002893">
    <property type="entry name" value="Znf_MYND"/>
</dbReference>
<feature type="domain" description="SET" evidence="10">
    <location>
        <begin position="1"/>
        <end position="89"/>
    </location>
</feature>
<keyword evidence="2" id="KW-0158">Chromosome</keyword>
<evidence type="ECO:0000313" key="12">
    <source>
        <dbReference type="EnsemblProtists" id="PYU1_T002175"/>
    </source>
</evidence>
<reference evidence="12" key="3">
    <citation type="submission" date="2014-11" db="UniProtKB">
        <authorList>
            <consortium name="EnsemblProtists"/>
        </authorList>
    </citation>
    <scope>IDENTIFICATION</scope>
    <source>
        <strain evidence="12">DAOM BR144</strain>
    </source>
</reference>
<evidence type="ECO:0000256" key="4">
    <source>
        <dbReference type="ARBA" id="ARBA00022679"/>
    </source>
</evidence>
<dbReference type="Gene3D" id="2.170.270.10">
    <property type="entry name" value="SET domain"/>
    <property type="match status" value="1"/>
</dbReference>
<dbReference type="GO" id="GO:0008168">
    <property type="term" value="F:methyltransferase activity"/>
    <property type="evidence" value="ECO:0007669"/>
    <property type="project" value="UniProtKB-KW"/>
</dbReference>
<dbReference type="SUPFAM" id="SSF144232">
    <property type="entry name" value="HIT/MYND zinc finger-like"/>
    <property type="match status" value="1"/>
</dbReference>
<keyword evidence="5" id="KW-0949">S-adenosyl-L-methionine</keyword>
<accession>K3WB34</accession>
<evidence type="ECO:0000313" key="13">
    <source>
        <dbReference type="Proteomes" id="UP000019132"/>
    </source>
</evidence>
<evidence type="ECO:0000256" key="7">
    <source>
        <dbReference type="ARBA" id="ARBA00022771"/>
    </source>
</evidence>
<keyword evidence="13" id="KW-1185">Reference proteome</keyword>
<reference evidence="13" key="1">
    <citation type="journal article" date="2010" name="Genome Biol.">
        <title>Genome sequence of the necrotrophic plant pathogen Pythium ultimum reveals original pathogenicity mechanisms and effector repertoire.</title>
        <authorList>
            <person name="Levesque C.A."/>
            <person name="Brouwer H."/>
            <person name="Cano L."/>
            <person name="Hamilton J.P."/>
            <person name="Holt C."/>
            <person name="Huitema E."/>
            <person name="Raffaele S."/>
            <person name="Robideau G.P."/>
            <person name="Thines M."/>
            <person name="Win J."/>
            <person name="Zerillo M.M."/>
            <person name="Beakes G.W."/>
            <person name="Boore J.L."/>
            <person name="Busam D."/>
            <person name="Dumas B."/>
            <person name="Ferriera S."/>
            <person name="Fuerstenberg S.I."/>
            <person name="Gachon C.M."/>
            <person name="Gaulin E."/>
            <person name="Govers F."/>
            <person name="Grenville-Briggs L."/>
            <person name="Horner N."/>
            <person name="Hostetler J."/>
            <person name="Jiang R.H."/>
            <person name="Johnson J."/>
            <person name="Krajaejun T."/>
            <person name="Lin H."/>
            <person name="Meijer H.J."/>
            <person name="Moore B."/>
            <person name="Morris P."/>
            <person name="Phuntmart V."/>
            <person name="Puiu D."/>
            <person name="Shetty J."/>
            <person name="Stajich J.E."/>
            <person name="Tripathy S."/>
            <person name="Wawra S."/>
            <person name="van West P."/>
            <person name="Whitty B.R."/>
            <person name="Coutinho P.M."/>
            <person name="Henrissat B."/>
            <person name="Martin F."/>
            <person name="Thomas P.D."/>
            <person name="Tyler B.M."/>
            <person name="De Vries R.P."/>
            <person name="Kamoun S."/>
            <person name="Yandell M."/>
            <person name="Tisserat N."/>
            <person name="Buell C.R."/>
        </authorList>
    </citation>
    <scope>NUCLEOTIDE SEQUENCE</scope>
    <source>
        <strain evidence="13">DAOM:BR144</strain>
    </source>
</reference>
<dbReference type="InterPro" id="IPR001214">
    <property type="entry name" value="SET_dom"/>
</dbReference>
<keyword evidence="6" id="KW-0479">Metal-binding</keyword>
<dbReference type="Gene3D" id="6.10.140.2220">
    <property type="match status" value="1"/>
</dbReference>
<evidence type="ECO:0000259" key="11">
    <source>
        <dbReference type="PROSITE" id="PS50865"/>
    </source>
</evidence>
<protein>
    <recommendedName>
        <fullName evidence="14">MYND-type domain-containing protein</fullName>
    </recommendedName>
</protein>
<evidence type="ECO:0000256" key="1">
    <source>
        <dbReference type="ARBA" id="ARBA00004286"/>
    </source>
</evidence>
<dbReference type="GO" id="GO:0032259">
    <property type="term" value="P:methylation"/>
    <property type="evidence" value="ECO:0007669"/>
    <property type="project" value="UniProtKB-KW"/>
</dbReference>
<keyword evidence="4" id="KW-0808">Transferase</keyword>
<dbReference type="SMART" id="SM00317">
    <property type="entry name" value="SET"/>
    <property type="match status" value="1"/>
</dbReference>
<dbReference type="STRING" id="431595.K3WB34"/>
<dbReference type="HOGENOM" id="CLU_064209_0_0_1"/>
<dbReference type="eggNOG" id="KOG1082">
    <property type="taxonomic scope" value="Eukaryota"/>
</dbReference>
<organism evidence="12 13">
    <name type="scientific">Globisporangium ultimum (strain ATCC 200006 / CBS 805.95 / DAOM BR144)</name>
    <name type="common">Pythium ultimum</name>
    <dbReference type="NCBI Taxonomy" id="431595"/>
    <lineage>
        <taxon>Eukaryota</taxon>
        <taxon>Sar</taxon>
        <taxon>Stramenopiles</taxon>
        <taxon>Oomycota</taxon>
        <taxon>Peronosporomycetes</taxon>
        <taxon>Pythiales</taxon>
        <taxon>Pythiaceae</taxon>
        <taxon>Globisporangium</taxon>
    </lineage>
</organism>
<dbReference type="PROSITE" id="PS50280">
    <property type="entry name" value="SET"/>
    <property type="match status" value="1"/>
</dbReference>
<dbReference type="SUPFAM" id="SSF82199">
    <property type="entry name" value="SET domain"/>
    <property type="match status" value="1"/>
</dbReference>
<dbReference type="InterPro" id="IPR046341">
    <property type="entry name" value="SET_dom_sf"/>
</dbReference>
<evidence type="ECO:0000256" key="6">
    <source>
        <dbReference type="ARBA" id="ARBA00022723"/>
    </source>
</evidence>
<dbReference type="AlphaFoldDB" id="K3WB34"/>
<dbReference type="EnsemblProtists" id="PYU1_T002175">
    <property type="protein sequence ID" value="PYU1_T002175"/>
    <property type="gene ID" value="PYU1_G002173"/>
</dbReference>